<feature type="transmembrane region" description="Helical" evidence="6">
    <location>
        <begin position="657"/>
        <end position="676"/>
    </location>
</feature>
<dbReference type="InterPro" id="IPR049453">
    <property type="entry name" value="Memb_transporter_dom"/>
</dbReference>
<dbReference type="InterPro" id="IPR018823">
    <property type="entry name" value="ArAE_2_N"/>
</dbReference>
<feature type="transmembrane region" description="Helical" evidence="6">
    <location>
        <begin position="157"/>
        <end position="175"/>
    </location>
</feature>
<feature type="transmembrane region" description="Helical" evidence="6">
    <location>
        <begin position="187"/>
        <end position="210"/>
    </location>
</feature>
<accession>A0A6G1ITE0</accession>
<feature type="transmembrane region" description="Helical" evidence="6">
    <location>
        <begin position="91"/>
        <end position="110"/>
    </location>
</feature>
<feature type="transmembrane region" description="Helical" evidence="6">
    <location>
        <begin position="745"/>
        <end position="769"/>
    </location>
</feature>
<feature type="transmembrane region" description="Helical" evidence="6">
    <location>
        <begin position="130"/>
        <end position="150"/>
    </location>
</feature>
<comment type="subcellular location">
    <subcellularLocation>
        <location evidence="1">Membrane</location>
        <topology evidence="1">Multi-pass membrane protein</topology>
    </subcellularLocation>
</comment>
<evidence type="ECO:0000259" key="8">
    <source>
        <dbReference type="Pfam" id="PF10337"/>
    </source>
</evidence>
<reference evidence="10" key="1">
    <citation type="journal article" date="2020" name="Stud. Mycol.">
        <title>101 Dothideomycetes genomes: a test case for predicting lifestyles and emergence of pathogens.</title>
        <authorList>
            <person name="Haridas S."/>
            <person name="Albert R."/>
            <person name="Binder M."/>
            <person name="Bloem J."/>
            <person name="Labutti K."/>
            <person name="Salamov A."/>
            <person name="Andreopoulos B."/>
            <person name="Baker S."/>
            <person name="Barry K."/>
            <person name="Bills G."/>
            <person name="Bluhm B."/>
            <person name="Cannon C."/>
            <person name="Castanera R."/>
            <person name="Culley D."/>
            <person name="Daum C."/>
            <person name="Ezra D."/>
            <person name="Gonzalez J."/>
            <person name="Henrissat B."/>
            <person name="Kuo A."/>
            <person name="Liang C."/>
            <person name="Lipzen A."/>
            <person name="Lutzoni F."/>
            <person name="Magnuson J."/>
            <person name="Mondo S."/>
            <person name="Nolan M."/>
            <person name="Ohm R."/>
            <person name="Pangilinan J."/>
            <person name="Park H.-J."/>
            <person name="Ramirez L."/>
            <person name="Alfaro M."/>
            <person name="Sun H."/>
            <person name="Tritt A."/>
            <person name="Yoshinaga Y."/>
            <person name="Zwiers L.-H."/>
            <person name="Turgeon B."/>
            <person name="Goodwin S."/>
            <person name="Spatafora J."/>
            <person name="Crous P."/>
            <person name="Grigoriev I."/>
        </authorList>
    </citation>
    <scope>NUCLEOTIDE SEQUENCE</scope>
    <source>
        <strain evidence="10">CBS 122367</strain>
    </source>
</reference>
<evidence type="ECO:0000256" key="3">
    <source>
        <dbReference type="ARBA" id="ARBA00022989"/>
    </source>
</evidence>
<dbReference type="PANTHER" id="PTHR37994">
    <property type="entry name" value="ARAE_2_N DOMAIN-CONTAINING PROTEIN-RELATED"/>
    <property type="match status" value="1"/>
</dbReference>
<feature type="transmembrane region" description="Helical" evidence="6">
    <location>
        <begin position="606"/>
        <end position="623"/>
    </location>
</feature>
<feature type="transmembrane region" description="Helical" evidence="6">
    <location>
        <begin position="706"/>
        <end position="725"/>
    </location>
</feature>
<feature type="transmembrane region" description="Helical" evidence="6">
    <location>
        <begin position="60"/>
        <end position="79"/>
    </location>
</feature>
<gene>
    <name evidence="10" type="ORF">K458DRAFT_309610</name>
</gene>
<dbReference type="Proteomes" id="UP000799291">
    <property type="component" value="Unassembled WGS sequence"/>
</dbReference>
<evidence type="ECO:0000259" key="7">
    <source>
        <dbReference type="Pfam" id="PF10334"/>
    </source>
</evidence>
<proteinExistence type="predicted"/>
<dbReference type="Pfam" id="PF13515">
    <property type="entry name" value="FUSC_2"/>
    <property type="match status" value="1"/>
</dbReference>
<dbReference type="PANTHER" id="PTHR37994:SF4">
    <property type="entry name" value="ER TRANSPORTER 6TM N-TERMINAL DOMAIN-CONTAINING PROTEIN-RELATED"/>
    <property type="match status" value="1"/>
</dbReference>
<evidence type="ECO:0000313" key="10">
    <source>
        <dbReference type="EMBL" id="KAF2681514.1"/>
    </source>
</evidence>
<feature type="domain" description="Integral membrane bound transporter" evidence="9">
    <location>
        <begin position="629"/>
        <end position="763"/>
    </location>
</feature>
<feature type="transmembrane region" description="Helical" evidence="6">
    <location>
        <begin position="489"/>
        <end position="510"/>
    </location>
</feature>
<evidence type="ECO:0000256" key="1">
    <source>
        <dbReference type="ARBA" id="ARBA00004141"/>
    </source>
</evidence>
<evidence type="ECO:0008006" key="12">
    <source>
        <dbReference type="Google" id="ProtNLM"/>
    </source>
</evidence>
<feature type="region of interest" description="Disordered" evidence="5">
    <location>
        <begin position="1013"/>
        <end position="1035"/>
    </location>
</feature>
<evidence type="ECO:0000256" key="5">
    <source>
        <dbReference type="SAM" id="MobiDB-lite"/>
    </source>
</evidence>
<feature type="compositionally biased region" description="Low complexity" evidence="5">
    <location>
        <begin position="1016"/>
        <end position="1027"/>
    </location>
</feature>
<dbReference type="Pfam" id="PF10337">
    <property type="entry name" value="ArAE_2_N"/>
    <property type="match status" value="2"/>
</dbReference>
<evidence type="ECO:0000259" key="9">
    <source>
        <dbReference type="Pfam" id="PF13515"/>
    </source>
</evidence>
<name>A0A6G1ITE0_9PLEO</name>
<evidence type="ECO:0000256" key="4">
    <source>
        <dbReference type="ARBA" id="ARBA00023136"/>
    </source>
</evidence>
<sequence>MKGNFEEEKDAGKKEKTPSALGKAWKKLDLDLPTALMMMKAALPPTIALAMYQATDVANTYSTLGYLVAIISILGFCIMPRAKFIQTMTMNVASVCIGAAVSLLELWSSVKAREHTTPPGLPPVAYRYNSSQSAVCGVWLFFQIWIVSTLKAKFPQFAFPTILYAIMVNVASTYGPQFQTVPQAESFVKRLLISFLTGLGIATGVSLFILPTSCRLVVTKEITGYVGALRGALSAHKNYFQSLETKDMFRQTTWTPGPDDKEEKLEKPKIKPEVKAVKKLTGTFTALHGKLHGDLPFAKREIAYGKMTPEDFESIFKHLRSIMMPMVGLGSLVDLFERVADLQHFEDGRDEETPDPELHARMVEDWNDLMKFLHGPFEDIITAMDEGLEHVLIRFGLAKVAKTQKTGGDAADAEAKGDLIKPGDAQFAASLEARSDAFYQGKETTLRHWLESKGIKLRDDFFHNSNADADPQNVCLQRIPTRQRQQRQLYVVLYIMFLLHSISRAILALVKFADEKDQATTTKRFIGPGKRRFRKWISSTFSSQDSSHEDEMTGAGLGQNNTVVYMGEAFRQRKDPEHLAPKNAWEKFGNFIRATSRFLGASESAFGFRCACATMTIAIIGFLHDTQLWFIEQRLVWAMIMVALSMTPTSGAALYSFLLRIVGTVIAMLAAWLIWYIPGQQTAGVIVFVWVFVSLGFYIPLKRMEFLIAGIIGVVTAVMIVGYELEVRKIGRAIAESNGQPAYEIYVLGPYRLATVVGGMFVAGIWTFFPYPITEHSALRQKLGGALYLSANFYSIMHETVMARIRGDEGDLNDKTSPGAKLEKARNKVFAKQMLTLQGLKTHSQMVEWEFPLGGKFPKTEYLAIIGYVTNIVNYTALLGYASNTFTHPSIVGEDTDPSTVQWFLDFRRIISQSNITSHEITSLLSLLSSSITSGQPLPPYLLAPQAFKLAKRLEAVDRDILSLRHITEPGYAAFAVLQISTRCISMDIEKLLNTVKKLVGELDFSFHVVSTQAGSGTSSSETLVKSSSKRSKAE</sequence>
<feature type="domain" description="Putative ER transporter 6TM N-terminal" evidence="8">
    <location>
        <begin position="23"/>
        <end position="118"/>
    </location>
</feature>
<keyword evidence="4 6" id="KW-0472">Membrane</keyword>
<protein>
    <recommendedName>
        <fullName evidence="12">ER transporter 6TM N-terminal domain-containing protein</fullName>
    </recommendedName>
</protein>
<evidence type="ECO:0000313" key="11">
    <source>
        <dbReference type="Proteomes" id="UP000799291"/>
    </source>
</evidence>
<keyword evidence="3 6" id="KW-1133">Transmembrane helix</keyword>
<dbReference type="InterPro" id="IPR018820">
    <property type="entry name" value="BRE4-related_DUF2421"/>
</dbReference>
<evidence type="ECO:0000256" key="6">
    <source>
        <dbReference type="SAM" id="Phobius"/>
    </source>
</evidence>
<keyword evidence="2 6" id="KW-0812">Transmembrane</keyword>
<dbReference type="OrthoDB" id="2274698at2759"/>
<feature type="transmembrane region" description="Helical" evidence="6">
    <location>
        <begin position="635"/>
        <end position="651"/>
    </location>
</feature>
<organism evidence="10 11">
    <name type="scientific">Lentithecium fluviatile CBS 122367</name>
    <dbReference type="NCBI Taxonomy" id="1168545"/>
    <lineage>
        <taxon>Eukaryota</taxon>
        <taxon>Fungi</taxon>
        <taxon>Dikarya</taxon>
        <taxon>Ascomycota</taxon>
        <taxon>Pezizomycotina</taxon>
        <taxon>Dothideomycetes</taxon>
        <taxon>Pleosporomycetidae</taxon>
        <taxon>Pleosporales</taxon>
        <taxon>Massarineae</taxon>
        <taxon>Lentitheciaceae</taxon>
        <taxon>Lentithecium</taxon>
    </lineage>
</organism>
<feature type="transmembrane region" description="Helical" evidence="6">
    <location>
        <begin position="683"/>
        <end position="700"/>
    </location>
</feature>
<feature type="domain" description="DUF2421" evidence="7">
    <location>
        <begin position="770"/>
        <end position="1002"/>
    </location>
</feature>
<dbReference type="EMBL" id="MU005591">
    <property type="protein sequence ID" value="KAF2681514.1"/>
    <property type="molecule type" value="Genomic_DNA"/>
</dbReference>
<dbReference type="AlphaFoldDB" id="A0A6G1ITE0"/>
<keyword evidence="11" id="KW-1185">Reference proteome</keyword>
<feature type="domain" description="Putative ER transporter 6TM N-terminal" evidence="8">
    <location>
        <begin position="125"/>
        <end position="391"/>
    </location>
</feature>
<dbReference type="Pfam" id="PF10334">
    <property type="entry name" value="BRE4"/>
    <property type="match status" value="1"/>
</dbReference>
<evidence type="ECO:0000256" key="2">
    <source>
        <dbReference type="ARBA" id="ARBA00022692"/>
    </source>
</evidence>
<dbReference type="GO" id="GO:0016020">
    <property type="term" value="C:membrane"/>
    <property type="evidence" value="ECO:0007669"/>
    <property type="project" value="UniProtKB-SubCell"/>
</dbReference>